<feature type="transmembrane region" description="Helical" evidence="2">
    <location>
        <begin position="630"/>
        <end position="653"/>
    </location>
</feature>
<dbReference type="GO" id="GO:0020037">
    <property type="term" value="F:heme binding"/>
    <property type="evidence" value="ECO:0007669"/>
    <property type="project" value="InterPro"/>
</dbReference>
<feature type="region of interest" description="Disordered" evidence="1">
    <location>
        <begin position="752"/>
        <end position="775"/>
    </location>
</feature>
<protein>
    <submittedName>
        <fullName evidence="4">Nitric-oxide reductase large subunit</fullName>
    </submittedName>
</protein>
<feature type="transmembrane region" description="Helical" evidence="2">
    <location>
        <begin position="363"/>
        <end position="390"/>
    </location>
</feature>
<evidence type="ECO:0000313" key="5">
    <source>
        <dbReference type="Proteomes" id="UP000322634"/>
    </source>
</evidence>
<feature type="transmembrane region" description="Helical" evidence="2">
    <location>
        <begin position="327"/>
        <end position="351"/>
    </location>
</feature>
<feature type="domain" description="Nitric oxide reductase subunit B cytochrome c-like" evidence="3">
    <location>
        <begin position="50"/>
        <end position="211"/>
    </location>
</feature>
<dbReference type="PANTHER" id="PTHR10422">
    <property type="entry name" value="CYTOCHROME C OXIDASE SUBUNIT 1"/>
    <property type="match status" value="1"/>
</dbReference>
<feature type="transmembrane region" description="Helical" evidence="2">
    <location>
        <begin position="225"/>
        <end position="247"/>
    </location>
</feature>
<dbReference type="InterPro" id="IPR036927">
    <property type="entry name" value="Cyt_c_oxase-like_su1_sf"/>
</dbReference>
<feature type="transmembrane region" description="Helical" evidence="2">
    <location>
        <begin position="280"/>
        <end position="300"/>
    </location>
</feature>
<dbReference type="Pfam" id="PF00115">
    <property type="entry name" value="COX1"/>
    <property type="match status" value="1"/>
</dbReference>
<dbReference type="Gene3D" id="1.20.210.10">
    <property type="entry name" value="Cytochrome c oxidase-like, subunit I domain"/>
    <property type="match status" value="1"/>
</dbReference>
<gene>
    <name evidence="4" type="ORF">FXF65_07125</name>
</gene>
<feature type="transmembrane region" description="Helical" evidence="2">
    <location>
        <begin position="515"/>
        <end position="535"/>
    </location>
</feature>
<evidence type="ECO:0000256" key="1">
    <source>
        <dbReference type="SAM" id="MobiDB-lite"/>
    </source>
</evidence>
<sequence>MDSSAVTTPRRRDRLIGRGWIQAAALVILFGFFVLVLMGYQTYQSGPPIPERTVTPSGQTVYTRADVKAGQGVFLKNGLMEYGSIFGHGAYLGPDFTADYLHRSAELVNKTYGGTGSGSAAQRTIDDYRVNKYDARTRTLTISDAQAEAFTTMTAYYARFFASPQGKTGLRPKAITDPTQIRQLTGYFAWSAWAAAAQRPGEKYSYTNNWPSEPLVGNKPTADTVLWSAVSLIALLGGTGALFAAFGRWNWLGWHGRDRQELRFREPGSVGLTPSQRTTAWFFFAVVGLFLLQTIVGAASQHYRADLGSFFGIPLDRWLPYNLVRTWHVQLALFWVATSFLAAGIFLVPMITRRRDPKWQAGLAYALLGALVVVVVGSMLGELAGMRGAFGELWSWLGMQGFEYLDLGRLWQILLTIGMAFWVVLLWRGLRHKLATESRANLPWLFFFAALALPVVYATGLLARHDSSFTVTDFWRFMVVHLWVEDFLELFTTVMVAYIFVLLGVVREHIALRVVFLDIVLYSAGGVIGTAHHWYFNGEPASVLALGAFFSAFEVIPLTFLTIEAWTFIRLGARQESKSAAAFPHRWAVMFLVAVGFWNFLGAGVFGFLINLPVVSYFEMGTSLTANHGHAAMMGVYGMLAVGFAMFALRYLVPARRWSDRAAAVSFWSLNAGLAWMVFVTLLPLGLLQLYRSADVGYFDARSLSFVSDSTNTVFEWLRLPGDVVFIVGGIGPLLWLAWLGVRHRGRHAAPLGAGPPASAETPAPAGAVEHGSTGAAAPVEQELVLFTEVVPPAEGVRPAD</sequence>
<keyword evidence="5" id="KW-1185">Reference proteome</keyword>
<evidence type="ECO:0000259" key="3">
    <source>
        <dbReference type="Pfam" id="PF22085"/>
    </source>
</evidence>
<dbReference type="PANTHER" id="PTHR10422:SF38">
    <property type="entry name" value="CYTOCHROME B SUBUNIT OF NITRIC OXIDE REDUCTASE"/>
    <property type="match status" value="1"/>
</dbReference>
<feature type="transmembrane region" description="Helical" evidence="2">
    <location>
        <begin position="724"/>
        <end position="742"/>
    </location>
</feature>
<dbReference type="RefSeq" id="WP_148348935.1">
    <property type="nucleotide sequence ID" value="NZ_JBHSBF010000028.1"/>
</dbReference>
<dbReference type="Pfam" id="PF22085">
    <property type="entry name" value="NorB_cytochrome_c-like"/>
    <property type="match status" value="1"/>
</dbReference>
<dbReference type="GO" id="GO:0016020">
    <property type="term" value="C:membrane"/>
    <property type="evidence" value="ECO:0007669"/>
    <property type="project" value="InterPro"/>
</dbReference>
<feature type="transmembrane region" description="Helical" evidence="2">
    <location>
        <begin position="483"/>
        <end position="503"/>
    </location>
</feature>
<feature type="transmembrane region" description="Helical" evidence="2">
    <location>
        <begin position="541"/>
        <end position="566"/>
    </location>
</feature>
<dbReference type="EMBL" id="VSFF01000003">
    <property type="protein sequence ID" value="TYC16380.1"/>
    <property type="molecule type" value="Genomic_DNA"/>
</dbReference>
<dbReference type="InterPro" id="IPR054309">
    <property type="entry name" value="NorB_cytochrome_c-like"/>
</dbReference>
<keyword evidence="2" id="KW-0472">Membrane</keyword>
<accession>A0A5D0UF30</accession>
<dbReference type="GO" id="GO:0009060">
    <property type="term" value="P:aerobic respiration"/>
    <property type="evidence" value="ECO:0007669"/>
    <property type="project" value="InterPro"/>
</dbReference>
<feature type="transmembrane region" description="Helical" evidence="2">
    <location>
        <begin position="587"/>
        <end position="610"/>
    </location>
</feature>
<feature type="transmembrane region" description="Helical" evidence="2">
    <location>
        <begin position="665"/>
        <end position="691"/>
    </location>
</feature>
<keyword evidence="2" id="KW-1133">Transmembrane helix</keyword>
<organism evidence="4 5">
    <name type="scientific">Actinomadura syzygii</name>
    <dbReference type="NCBI Taxonomy" id="1427538"/>
    <lineage>
        <taxon>Bacteria</taxon>
        <taxon>Bacillati</taxon>
        <taxon>Actinomycetota</taxon>
        <taxon>Actinomycetes</taxon>
        <taxon>Streptosporangiales</taxon>
        <taxon>Thermomonosporaceae</taxon>
        <taxon>Actinomadura</taxon>
    </lineage>
</organism>
<evidence type="ECO:0000313" key="4">
    <source>
        <dbReference type="EMBL" id="TYC16380.1"/>
    </source>
</evidence>
<dbReference type="SUPFAM" id="SSF81442">
    <property type="entry name" value="Cytochrome c oxidase subunit I-like"/>
    <property type="match status" value="1"/>
</dbReference>
<feature type="transmembrane region" description="Helical" evidence="2">
    <location>
        <begin position="20"/>
        <end position="40"/>
    </location>
</feature>
<feature type="transmembrane region" description="Helical" evidence="2">
    <location>
        <begin position="410"/>
        <end position="430"/>
    </location>
</feature>
<dbReference type="InterPro" id="IPR000883">
    <property type="entry name" value="Cyt_C_Oxase_1"/>
</dbReference>
<feature type="transmembrane region" description="Helical" evidence="2">
    <location>
        <begin position="442"/>
        <end position="463"/>
    </location>
</feature>
<reference evidence="4 5" key="1">
    <citation type="submission" date="2019-08" db="EMBL/GenBank/DDBJ databases">
        <title>Actinomadura sp. nov. CYP1-5 isolated from mountain soil.</title>
        <authorList>
            <person name="Songsumanus A."/>
            <person name="Kuncharoen N."/>
            <person name="Kudo T."/>
            <person name="Yuki M."/>
            <person name="Igarashi Y."/>
            <person name="Tanasupawat S."/>
        </authorList>
    </citation>
    <scope>NUCLEOTIDE SEQUENCE [LARGE SCALE GENOMIC DNA]</scope>
    <source>
        <strain evidence="4 5">GKU157</strain>
    </source>
</reference>
<comment type="caution">
    <text evidence="4">The sequence shown here is derived from an EMBL/GenBank/DDBJ whole genome shotgun (WGS) entry which is preliminary data.</text>
</comment>
<name>A0A5D0UF30_9ACTN</name>
<dbReference type="GO" id="GO:0004129">
    <property type="term" value="F:cytochrome-c oxidase activity"/>
    <property type="evidence" value="ECO:0007669"/>
    <property type="project" value="InterPro"/>
</dbReference>
<keyword evidence="2" id="KW-0812">Transmembrane</keyword>
<dbReference type="OrthoDB" id="9767153at2"/>
<proteinExistence type="predicted"/>
<dbReference type="AlphaFoldDB" id="A0A5D0UF30"/>
<dbReference type="Proteomes" id="UP000322634">
    <property type="component" value="Unassembled WGS sequence"/>
</dbReference>
<evidence type="ECO:0000256" key="2">
    <source>
        <dbReference type="SAM" id="Phobius"/>
    </source>
</evidence>